<protein>
    <recommendedName>
        <fullName evidence="2">BAR domain-containing protein</fullName>
    </recommendedName>
</protein>
<name>A0A8H3HST3_9AGAM</name>
<dbReference type="GO" id="GO:0097320">
    <property type="term" value="P:plasma membrane tubulation"/>
    <property type="evidence" value="ECO:0007669"/>
    <property type="project" value="TreeGrafter"/>
</dbReference>
<feature type="domain" description="BAR" evidence="2">
    <location>
        <begin position="15"/>
        <end position="247"/>
    </location>
</feature>
<reference evidence="3" key="1">
    <citation type="submission" date="2021-01" db="EMBL/GenBank/DDBJ databases">
        <authorList>
            <person name="Kaushik A."/>
        </authorList>
    </citation>
    <scope>NUCLEOTIDE SEQUENCE</scope>
    <source>
        <strain evidence="3">AG5</strain>
    </source>
</reference>
<gene>
    <name evidence="3" type="ORF">RDB_LOCUS28768</name>
</gene>
<dbReference type="AlphaFoldDB" id="A0A8H3HST3"/>
<dbReference type="GO" id="GO:0043332">
    <property type="term" value="C:mating projection tip"/>
    <property type="evidence" value="ECO:0007669"/>
    <property type="project" value="TreeGrafter"/>
</dbReference>
<dbReference type="InterPro" id="IPR004148">
    <property type="entry name" value="BAR_dom"/>
</dbReference>
<dbReference type="PANTHER" id="PTHR47174">
    <property type="entry name" value="BRIDGING INTEGRATOR 3"/>
    <property type="match status" value="1"/>
</dbReference>
<dbReference type="Proteomes" id="UP000663827">
    <property type="component" value="Unassembled WGS sequence"/>
</dbReference>
<dbReference type="SUPFAM" id="SSF103657">
    <property type="entry name" value="BAR/IMD domain-like"/>
    <property type="match status" value="1"/>
</dbReference>
<evidence type="ECO:0000259" key="2">
    <source>
        <dbReference type="PROSITE" id="PS51021"/>
    </source>
</evidence>
<dbReference type="GO" id="GO:0030479">
    <property type="term" value="C:actin cortical patch"/>
    <property type="evidence" value="ECO:0007669"/>
    <property type="project" value="TreeGrafter"/>
</dbReference>
<evidence type="ECO:0000256" key="1">
    <source>
        <dbReference type="SAM" id="MobiDB-lite"/>
    </source>
</evidence>
<comment type="caution">
    <text evidence="3">The sequence shown here is derived from an EMBL/GenBank/DDBJ whole genome shotgun (WGS) entry which is preliminary data.</text>
</comment>
<dbReference type="EMBL" id="CAJNJQ010000579">
    <property type="protein sequence ID" value="CAE7087168.1"/>
    <property type="molecule type" value="Genomic_DNA"/>
</dbReference>
<dbReference type="PROSITE" id="PS51021">
    <property type="entry name" value="BAR"/>
    <property type="match status" value="1"/>
</dbReference>
<feature type="region of interest" description="Disordered" evidence="1">
    <location>
        <begin position="287"/>
        <end position="363"/>
    </location>
</feature>
<dbReference type="InterPro" id="IPR046982">
    <property type="entry name" value="BIN3/RVS161-like"/>
</dbReference>
<dbReference type="GO" id="GO:0006897">
    <property type="term" value="P:endocytosis"/>
    <property type="evidence" value="ECO:0007669"/>
    <property type="project" value="InterPro"/>
</dbReference>
<organism evidence="3 4">
    <name type="scientific">Rhizoctonia solani</name>
    <dbReference type="NCBI Taxonomy" id="456999"/>
    <lineage>
        <taxon>Eukaryota</taxon>
        <taxon>Fungi</taxon>
        <taxon>Dikarya</taxon>
        <taxon>Basidiomycota</taxon>
        <taxon>Agaricomycotina</taxon>
        <taxon>Agaricomycetes</taxon>
        <taxon>Cantharellales</taxon>
        <taxon>Ceratobasidiaceae</taxon>
        <taxon>Rhizoctonia</taxon>
    </lineage>
</organism>
<evidence type="ECO:0000313" key="4">
    <source>
        <dbReference type="Proteomes" id="UP000663827"/>
    </source>
</evidence>
<dbReference type="GO" id="GO:0031097">
    <property type="term" value="C:medial cortex"/>
    <property type="evidence" value="ECO:0007669"/>
    <property type="project" value="TreeGrafter"/>
</dbReference>
<dbReference type="GO" id="GO:1990528">
    <property type="term" value="C:Rvs161p-Rvs167p complex"/>
    <property type="evidence" value="ECO:0007669"/>
    <property type="project" value="TreeGrafter"/>
</dbReference>
<feature type="compositionally biased region" description="Pro residues" evidence="1">
    <location>
        <begin position="349"/>
        <end position="363"/>
    </location>
</feature>
<dbReference type="SMART" id="SM00721">
    <property type="entry name" value="BAR"/>
    <property type="match status" value="1"/>
</dbReference>
<dbReference type="Gene3D" id="1.20.1270.60">
    <property type="entry name" value="Arfaptin homology (AH) domain/BAR domain"/>
    <property type="match status" value="1"/>
</dbReference>
<accession>A0A8H3HST3</accession>
<dbReference type="GO" id="GO:0008289">
    <property type="term" value="F:lipid binding"/>
    <property type="evidence" value="ECO:0007669"/>
    <property type="project" value="TreeGrafter"/>
</dbReference>
<dbReference type="InterPro" id="IPR027267">
    <property type="entry name" value="AH/BAR_dom_sf"/>
</dbReference>
<sequence>MRGISKAFARTPHMMTSRIGMAKKSSDPVFDDLNRKFTSIEQSTDKLLKDAKVFSDSVIALLTSGASFATHFSNLFHPIAGEYDLIGRHPEAEDTVRNVTVYQADMEELRQTLSPELELIESRIVGPVKELQTIMKGIRKGITKRDHKLLDYDRHNNALTKLREKKEKTLNDEKNLFKMEQDFELAVNEYEMINNAMKTDLPRFMVMATQFIDPLFHSFFYMQLNIFYLMLEKLQQFASGKYETTGTVEEIENTYHSRTTDAVEQIEGLQITKRIVSTSRMVQNNRLASGGSLSAGSSMRRATSTSSAMSSIAAKKAPPPPGAASMSAAPPPYTPPAANSKVSVIGKKAPPPPPPLKPKPSSAPPVQYVVALYDFVAQASSDYSFLRRHGLT</sequence>
<evidence type="ECO:0000313" key="3">
    <source>
        <dbReference type="EMBL" id="CAE7087168.1"/>
    </source>
</evidence>
<feature type="compositionally biased region" description="Low complexity" evidence="1">
    <location>
        <begin position="287"/>
        <end position="316"/>
    </location>
</feature>
<proteinExistence type="predicted"/>
<dbReference type="PANTHER" id="PTHR47174:SF1">
    <property type="entry name" value="REDUCED VIABILITY UPON STARVATION PROTEIN 167"/>
    <property type="match status" value="1"/>
</dbReference>
<dbReference type="CDD" id="cd07599">
    <property type="entry name" value="BAR_Rvs167p"/>
    <property type="match status" value="1"/>
</dbReference>
<dbReference type="GO" id="GO:0051666">
    <property type="term" value="P:actin cortical patch localization"/>
    <property type="evidence" value="ECO:0007669"/>
    <property type="project" value="InterPro"/>
</dbReference>
<dbReference type="Pfam" id="PF03114">
    <property type="entry name" value="BAR"/>
    <property type="match status" value="1"/>
</dbReference>